<dbReference type="AlphaFoldDB" id="A0A1Y2H1L8"/>
<dbReference type="Gene3D" id="2.60.40.150">
    <property type="entry name" value="C2 domain"/>
    <property type="match status" value="1"/>
</dbReference>
<organism evidence="3 4">
    <name type="scientific">Lobosporangium transversale</name>
    <dbReference type="NCBI Taxonomy" id="64571"/>
    <lineage>
        <taxon>Eukaryota</taxon>
        <taxon>Fungi</taxon>
        <taxon>Fungi incertae sedis</taxon>
        <taxon>Mucoromycota</taxon>
        <taxon>Mortierellomycotina</taxon>
        <taxon>Mortierellomycetes</taxon>
        <taxon>Mortierellales</taxon>
        <taxon>Mortierellaceae</taxon>
        <taxon>Lobosporangium</taxon>
    </lineage>
</organism>
<proteinExistence type="predicted"/>
<dbReference type="InterPro" id="IPR035892">
    <property type="entry name" value="C2_domain_sf"/>
</dbReference>
<protein>
    <recommendedName>
        <fullName evidence="2">C2 domain-containing protein</fullName>
    </recommendedName>
</protein>
<evidence type="ECO:0000313" key="3">
    <source>
        <dbReference type="EMBL" id="ORZ27891.1"/>
    </source>
</evidence>
<dbReference type="OrthoDB" id="270970at2759"/>
<dbReference type="InParanoid" id="A0A1Y2H1L8"/>
<feature type="region of interest" description="Disordered" evidence="1">
    <location>
        <begin position="1"/>
        <end position="23"/>
    </location>
</feature>
<dbReference type="InterPro" id="IPR052981">
    <property type="entry name" value="Ingression_C2_domain"/>
</dbReference>
<feature type="compositionally biased region" description="Basic residues" evidence="1">
    <location>
        <begin position="1"/>
        <end position="12"/>
    </location>
</feature>
<dbReference type="STRING" id="64571.A0A1Y2H1L8"/>
<feature type="region of interest" description="Disordered" evidence="1">
    <location>
        <begin position="158"/>
        <end position="218"/>
    </location>
</feature>
<dbReference type="InterPro" id="IPR000008">
    <property type="entry name" value="C2_dom"/>
</dbReference>
<evidence type="ECO:0000259" key="2">
    <source>
        <dbReference type="PROSITE" id="PS50004"/>
    </source>
</evidence>
<dbReference type="EMBL" id="MCFF01000003">
    <property type="protein sequence ID" value="ORZ27891.1"/>
    <property type="molecule type" value="Genomic_DNA"/>
</dbReference>
<feature type="compositionally biased region" description="Low complexity" evidence="1">
    <location>
        <begin position="452"/>
        <end position="491"/>
    </location>
</feature>
<dbReference type="Proteomes" id="UP000193648">
    <property type="component" value="Unassembled WGS sequence"/>
</dbReference>
<dbReference type="PROSITE" id="PS50004">
    <property type="entry name" value="C2"/>
    <property type="match status" value="1"/>
</dbReference>
<reference evidence="3 4" key="1">
    <citation type="submission" date="2016-07" db="EMBL/GenBank/DDBJ databases">
        <title>Pervasive Adenine N6-methylation of Active Genes in Fungi.</title>
        <authorList>
            <consortium name="DOE Joint Genome Institute"/>
            <person name="Mondo S.J."/>
            <person name="Dannebaum R.O."/>
            <person name="Kuo R.C."/>
            <person name="Labutti K."/>
            <person name="Haridas S."/>
            <person name="Kuo A."/>
            <person name="Salamov A."/>
            <person name="Ahrendt S.R."/>
            <person name="Lipzen A."/>
            <person name="Sullivan W."/>
            <person name="Andreopoulos W.B."/>
            <person name="Clum A."/>
            <person name="Lindquist E."/>
            <person name="Daum C."/>
            <person name="Ramamoorthy G.K."/>
            <person name="Gryganskyi A."/>
            <person name="Culley D."/>
            <person name="Magnuson J.K."/>
            <person name="James T.Y."/>
            <person name="O'Malley M.A."/>
            <person name="Stajich J.E."/>
            <person name="Spatafora J.W."/>
            <person name="Visel A."/>
            <person name="Grigoriev I.V."/>
        </authorList>
    </citation>
    <scope>NUCLEOTIDE SEQUENCE [LARGE SCALE GENOMIC DNA]</scope>
    <source>
        <strain evidence="3 4">NRRL 3116</strain>
    </source>
</reference>
<dbReference type="PANTHER" id="PTHR47052">
    <property type="entry name" value="CONSERVED SERINE PROLINE-RICH PROTEIN (AFU_ORTHOLOGUE AFUA_2G01790)"/>
    <property type="match status" value="1"/>
</dbReference>
<evidence type="ECO:0000256" key="1">
    <source>
        <dbReference type="SAM" id="MobiDB-lite"/>
    </source>
</evidence>
<dbReference type="GeneID" id="33564679"/>
<dbReference type="Pfam" id="PF00168">
    <property type="entry name" value="C2"/>
    <property type="match status" value="1"/>
</dbReference>
<feature type="compositionally biased region" description="Low complexity" evidence="1">
    <location>
        <begin position="400"/>
        <end position="410"/>
    </location>
</feature>
<dbReference type="SUPFAM" id="SSF49562">
    <property type="entry name" value="C2 domain (Calcium/lipid-binding domain, CaLB)"/>
    <property type="match status" value="1"/>
</dbReference>
<feature type="domain" description="C2" evidence="2">
    <location>
        <begin position="12"/>
        <end position="133"/>
    </location>
</feature>
<evidence type="ECO:0000313" key="4">
    <source>
        <dbReference type="Proteomes" id="UP000193648"/>
    </source>
</evidence>
<dbReference type="RefSeq" id="XP_021885594.1">
    <property type="nucleotide sequence ID" value="XM_022022835.1"/>
</dbReference>
<sequence>MRKLFGGRHHVNKPLPEPLVDPDEGKTPIGELIIIPIQGRDLPNRERFGKQSPFILFKLGNQCRRSTTDVRGGQRPRWKDDQIKIPMYESDAKDATSLYVTCLDEDHQKNELIGDCVINLAKVLEYGEHDDWFELHYKGREAGELMLQLTYYSHDPKHPLHKMNRAPSTPIPAGTPLRRPIHPSPHGTSDHSPSVESTTSVSSVTTTATEDSELVYKPPVATEPTAYAGGYPYVNSTSAGAPPTLGGRISPVGQNPYNSYSASPYMSMNDFPGHPNLSAGQPFFPQGAYPAGYPPHMNVAASDVNNIHGGGYPPRPTVNLHGVYPTPQYNAVNGYPPQLGNNAFNTGYPPQNNTYPPQQVPPPFMPINNNINNVNDAYRPLNNSITNLYPPVQPQPQPQPVINNQVSPPNGTGYLPPVYPFATSNLYPSNSITTGGGYPPQSQIQMRPLPQPMMQQSRNSSRPLPQPPQSSHSSPAGSPATTTSTATLPGAFPGAFPCSNTFTPGSTETATSNPSPPLPQSRPLSDNYSMYRANPLAGHKQSVNYGQSSSSSYPGQGMMYPRSSSPTVGKIPGGFPRPRSVSPPGLPSRNSNIMMPQIPPSYEQTMYGPGRL</sequence>
<accession>A0A1Y2H1L8</accession>
<dbReference type="PANTHER" id="PTHR47052:SF3">
    <property type="entry name" value="INGRESSION PROTEIN 1"/>
    <property type="match status" value="1"/>
</dbReference>
<feature type="compositionally biased region" description="Polar residues" evidence="1">
    <location>
        <begin position="498"/>
        <end position="511"/>
    </location>
</feature>
<comment type="caution">
    <text evidence="3">The sequence shown here is derived from an EMBL/GenBank/DDBJ whole genome shotgun (WGS) entry which is preliminary data.</text>
</comment>
<name>A0A1Y2H1L8_9FUNG</name>
<feature type="compositionally biased region" description="Low complexity" evidence="1">
    <location>
        <begin position="194"/>
        <end position="209"/>
    </location>
</feature>
<dbReference type="SMART" id="SM00239">
    <property type="entry name" value="C2"/>
    <property type="match status" value="1"/>
</dbReference>
<feature type="region of interest" description="Disordered" evidence="1">
    <location>
        <begin position="391"/>
        <end position="415"/>
    </location>
</feature>
<feature type="region of interest" description="Disordered" evidence="1">
    <location>
        <begin position="452"/>
        <end position="612"/>
    </location>
</feature>
<gene>
    <name evidence="3" type="ORF">BCR41DRAFT_346184</name>
</gene>
<keyword evidence="4" id="KW-1185">Reference proteome</keyword>